<reference evidence="3 4" key="1">
    <citation type="submission" date="2018-11" db="EMBL/GenBank/DDBJ databases">
        <title>Draft genome sequence of Gordonia sp. RS15-1S isolated from rice stems.</title>
        <authorList>
            <person name="Muangham S."/>
        </authorList>
    </citation>
    <scope>NUCLEOTIDE SEQUENCE [LARGE SCALE GENOMIC DNA]</scope>
    <source>
        <strain evidence="3 4">RS15-1S</strain>
    </source>
</reference>
<organism evidence="3 4">
    <name type="scientific">Gordonia oryzae</name>
    <dbReference type="NCBI Taxonomy" id="2487349"/>
    <lineage>
        <taxon>Bacteria</taxon>
        <taxon>Bacillati</taxon>
        <taxon>Actinomycetota</taxon>
        <taxon>Actinomycetes</taxon>
        <taxon>Mycobacteriales</taxon>
        <taxon>Gordoniaceae</taxon>
        <taxon>Gordonia</taxon>
    </lineage>
</organism>
<gene>
    <name evidence="3" type="ORF">EF294_12795</name>
</gene>
<name>A0A3N4GL26_9ACTN</name>
<proteinExistence type="predicted"/>
<keyword evidence="2" id="KW-0472">Membrane</keyword>
<feature type="compositionally biased region" description="Polar residues" evidence="1">
    <location>
        <begin position="1"/>
        <end position="15"/>
    </location>
</feature>
<feature type="region of interest" description="Disordered" evidence="1">
    <location>
        <begin position="1"/>
        <end position="20"/>
    </location>
</feature>
<protein>
    <submittedName>
        <fullName evidence="3">Uncharacterized protein</fullName>
    </submittedName>
</protein>
<dbReference type="Proteomes" id="UP000267536">
    <property type="component" value="Unassembled WGS sequence"/>
</dbReference>
<keyword evidence="4" id="KW-1185">Reference proteome</keyword>
<accession>A0A3N4GL26</accession>
<evidence type="ECO:0000313" key="4">
    <source>
        <dbReference type="Proteomes" id="UP000267536"/>
    </source>
</evidence>
<evidence type="ECO:0000256" key="1">
    <source>
        <dbReference type="SAM" id="MobiDB-lite"/>
    </source>
</evidence>
<evidence type="ECO:0000256" key="2">
    <source>
        <dbReference type="SAM" id="Phobius"/>
    </source>
</evidence>
<feature type="transmembrane region" description="Helical" evidence="2">
    <location>
        <begin position="30"/>
        <end position="51"/>
    </location>
</feature>
<feature type="transmembrane region" description="Helical" evidence="2">
    <location>
        <begin position="57"/>
        <end position="80"/>
    </location>
</feature>
<dbReference type="EMBL" id="RKMH01000009">
    <property type="protein sequence ID" value="RPA59380.1"/>
    <property type="molecule type" value="Genomic_DNA"/>
</dbReference>
<sequence>MRPVSNTGPGDQRSPTARRGVFWPQPRPKVLVRFWSIWLIVLVVALIATAVCASDGLGYALVLVPFPTLLIAALIFPWLTPWLSVEAAWVTLVATSWAVMTAGLVWFGIGFAAGFTTFVYGVVARGLLALYFRRARRRNHHPRNSRHE</sequence>
<comment type="caution">
    <text evidence="3">The sequence shown here is derived from an EMBL/GenBank/DDBJ whole genome shotgun (WGS) entry which is preliminary data.</text>
</comment>
<dbReference type="AlphaFoldDB" id="A0A3N4GL26"/>
<evidence type="ECO:0000313" key="3">
    <source>
        <dbReference type="EMBL" id="RPA59380.1"/>
    </source>
</evidence>
<keyword evidence="2" id="KW-0812">Transmembrane</keyword>
<keyword evidence="2" id="KW-1133">Transmembrane helix</keyword>